<accession>A0A0A1SZ02</accession>
<evidence type="ECO:0000313" key="3">
    <source>
        <dbReference type="Proteomes" id="UP000039046"/>
    </source>
</evidence>
<dbReference type="Gene3D" id="3.40.50.1820">
    <property type="entry name" value="alpha/beta hydrolase"/>
    <property type="match status" value="1"/>
</dbReference>
<dbReference type="HOGENOM" id="CLU_1327208_0_0_1"/>
<dbReference type="InterPro" id="IPR029058">
    <property type="entry name" value="AB_hydrolase_fold"/>
</dbReference>
<dbReference type="AlphaFoldDB" id="A0A0A1SZ02"/>
<proteinExistence type="predicted"/>
<dbReference type="Pfam" id="PF08386">
    <property type="entry name" value="Abhydrolase_4"/>
    <property type="match status" value="1"/>
</dbReference>
<sequence>MNGNLTSLTTNLVWGELPPDQCDVVNFSHYTDVNMAARCLGAGDVTNKDVGFWKQWRDTQIKISKIAGAAFFKWRAQCSSWMAVSNWRYEDPFASPKPSKNASNPEEGLPAAPLLFLSTRYDPVTPLKNAREMSKNHPESGLLILEDVGHATIDRGNSSCMRDAVSTFFDLGVVPKGEKICDDTVSDPWGQPSSFSTEFMRLGLFTL</sequence>
<dbReference type="STRING" id="1531966.A0A0A1SZ02"/>
<dbReference type="InterPro" id="IPR013595">
    <property type="entry name" value="Pept_S33_TAP-like_C"/>
</dbReference>
<gene>
    <name evidence="2" type="ORF">VHEMI05860</name>
</gene>
<dbReference type="SUPFAM" id="SSF53474">
    <property type="entry name" value="alpha/beta-Hydrolases"/>
    <property type="match status" value="1"/>
</dbReference>
<protein>
    <recommendedName>
        <fullName evidence="1">Peptidase S33 tripeptidyl aminopeptidase-like C-terminal domain-containing protein</fullName>
    </recommendedName>
</protein>
<dbReference type="OrthoDB" id="425534at2759"/>
<dbReference type="Proteomes" id="UP000039046">
    <property type="component" value="Unassembled WGS sequence"/>
</dbReference>
<organism evidence="2 3">
    <name type="scientific">[Torrubiella] hemipterigena</name>
    <dbReference type="NCBI Taxonomy" id="1531966"/>
    <lineage>
        <taxon>Eukaryota</taxon>
        <taxon>Fungi</taxon>
        <taxon>Dikarya</taxon>
        <taxon>Ascomycota</taxon>
        <taxon>Pezizomycotina</taxon>
        <taxon>Sordariomycetes</taxon>
        <taxon>Hypocreomycetidae</taxon>
        <taxon>Hypocreales</taxon>
        <taxon>Clavicipitaceae</taxon>
        <taxon>Clavicipitaceae incertae sedis</taxon>
        <taxon>'Torrubiella' clade</taxon>
    </lineage>
</organism>
<dbReference type="EMBL" id="CDHN01000003">
    <property type="protein sequence ID" value="CEJ90051.1"/>
    <property type="molecule type" value="Genomic_DNA"/>
</dbReference>
<feature type="domain" description="Peptidase S33 tripeptidyl aminopeptidase-like C-terminal" evidence="1">
    <location>
        <begin position="67"/>
        <end position="181"/>
    </location>
</feature>
<reference evidence="2 3" key="1">
    <citation type="journal article" date="2015" name="Genome Announc.">
        <title>Draft Genome Sequence and Gene Annotation of the Entomopathogenic Fungus Verticillium hemipterigenum.</title>
        <authorList>
            <person name="Horn F."/>
            <person name="Habel A."/>
            <person name="Scharf D.H."/>
            <person name="Dworschak J."/>
            <person name="Brakhage A.A."/>
            <person name="Guthke R."/>
            <person name="Hertweck C."/>
            <person name="Linde J."/>
        </authorList>
    </citation>
    <scope>NUCLEOTIDE SEQUENCE [LARGE SCALE GENOMIC DNA]</scope>
</reference>
<evidence type="ECO:0000259" key="1">
    <source>
        <dbReference type="Pfam" id="PF08386"/>
    </source>
</evidence>
<evidence type="ECO:0000313" key="2">
    <source>
        <dbReference type="EMBL" id="CEJ90051.1"/>
    </source>
</evidence>
<name>A0A0A1SZ02_9HYPO</name>
<keyword evidence="3" id="KW-1185">Reference proteome</keyword>